<comment type="caution">
    <text evidence="1">The sequence shown here is derived from an EMBL/GenBank/DDBJ whole genome shotgun (WGS) entry which is preliminary data.</text>
</comment>
<organism evidence="1 2">
    <name type="scientific">Timema podura</name>
    <name type="common">Walking stick</name>
    <dbReference type="NCBI Taxonomy" id="61482"/>
    <lineage>
        <taxon>Eukaryota</taxon>
        <taxon>Metazoa</taxon>
        <taxon>Ecdysozoa</taxon>
        <taxon>Arthropoda</taxon>
        <taxon>Hexapoda</taxon>
        <taxon>Insecta</taxon>
        <taxon>Pterygota</taxon>
        <taxon>Neoptera</taxon>
        <taxon>Polyneoptera</taxon>
        <taxon>Phasmatodea</taxon>
        <taxon>Timematodea</taxon>
        <taxon>Timematoidea</taxon>
        <taxon>Timematidae</taxon>
        <taxon>Timema</taxon>
    </lineage>
</organism>
<name>A0ABN7PK58_TIMPD</name>
<keyword evidence="2" id="KW-1185">Reference proteome</keyword>
<accession>A0ABN7PK58</accession>
<sequence>METSDLKRLKNQAKVITTKDRLDMLEQAEALKNQEMKESMARKAEIKKYEKQREKGAKLTE</sequence>
<feature type="non-terminal residue" evidence="1">
    <location>
        <position position="61"/>
    </location>
</feature>
<dbReference type="Proteomes" id="UP001153148">
    <property type="component" value="Unassembled WGS sequence"/>
</dbReference>
<reference evidence="1" key="1">
    <citation type="submission" date="2021-03" db="EMBL/GenBank/DDBJ databases">
        <authorList>
            <person name="Tran Van P."/>
        </authorList>
    </citation>
    <scope>NUCLEOTIDE SEQUENCE</scope>
</reference>
<evidence type="ECO:0000313" key="2">
    <source>
        <dbReference type="Proteomes" id="UP001153148"/>
    </source>
</evidence>
<protein>
    <submittedName>
        <fullName evidence="1">Uncharacterized protein</fullName>
    </submittedName>
</protein>
<gene>
    <name evidence="1" type="ORF">TPAB3V08_LOCUS15086</name>
</gene>
<dbReference type="EMBL" id="CAJPIN010082926">
    <property type="protein sequence ID" value="CAG2068143.1"/>
    <property type="molecule type" value="Genomic_DNA"/>
</dbReference>
<evidence type="ECO:0000313" key="1">
    <source>
        <dbReference type="EMBL" id="CAG2068143.1"/>
    </source>
</evidence>
<proteinExistence type="predicted"/>